<dbReference type="Pfam" id="PF00664">
    <property type="entry name" value="ABC_membrane"/>
    <property type="match status" value="1"/>
</dbReference>
<dbReference type="InterPro" id="IPR011527">
    <property type="entry name" value="ABC1_TM_dom"/>
</dbReference>
<feature type="domain" description="ABC transmembrane type-1" evidence="9">
    <location>
        <begin position="571"/>
        <end position="854"/>
    </location>
</feature>
<dbReference type="PROSITE" id="PS50893">
    <property type="entry name" value="ABC_TRANSPORTER_2"/>
    <property type="match status" value="2"/>
</dbReference>
<dbReference type="InterPro" id="IPR014223">
    <property type="entry name" value="ABC_CydC/D"/>
</dbReference>
<dbReference type="SMART" id="SM00382">
    <property type="entry name" value="AAA"/>
    <property type="match status" value="2"/>
</dbReference>
<evidence type="ECO:0000256" key="7">
    <source>
        <dbReference type="SAM" id="Phobius"/>
    </source>
</evidence>
<dbReference type="InterPro" id="IPR003439">
    <property type="entry name" value="ABC_transporter-like_ATP-bd"/>
</dbReference>
<feature type="transmembrane region" description="Helical" evidence="7">
    <location>
        <begin position="243"/>
        <end position="264"/>
    </location>
</feature>
<feature type="transmembrane region" description="Helical" evidence="7">
    <location>
        <begin position="792"/>
        <end position="813"/>
    </location>
</feature>
<gene>
    <name evidence="10" type="primary">cydD</name>
    <name evidence="10" type="ORF">AB2L28_15885</name>
</gene>
<dbReference type="InterPro" id="IPR017871">
    <property type="entry name" value="ABC_transporter-like_CS"/>
</dbReference>
<dbReference type="PANTHER" id="PTHR24221:SF590">
    <property type="entry name" value="COMPONENT LINKED WITH THE ASSEMBLY OF CYTOCHROME' TRANSPORT TRANSMEMBRANE ATP-BINDING PROTEIN ABC TRANSPORTER CYDD-RELATED"/>
    <property type="match status" value="1"/>
</dbReference>
<organism evidence="10 11">
    <name type="scientific">Kineococcus mangrovi</name>
    <dbReference type="NCBI Taxonomy" id="1660183"/>
    <lineage>
        <taxon>Bacteria</taxon>
        <taxon>Bacillati</taxon>
        <taxon>Actinomycetota</taxon>
        <taxon>Actinomycetes</taxon>
        <taxon>Kineosporiales</taxon>
        <taxon>Kineosporiaceae</taxon>
        <taxon>Kineococcus</taxon>
    </lineage>
</organism>
<feature type="transmembrane region" description="Helical" evidence="7">
    <location>
        <begin position="164"/>
        <end position="182"/>
    </location>
</feature>
<keyword evidence="2 7" id="KW-0812">Transmembrane</keyword>
<dbReference type="Gene3D" id="1.20.1560.10">
    <property type="entry name" value="ABC transporter type 1, transmembrane domain"/>
    <property type="match status" value="2"/>
</dbReference>
<keyword evidence="3" id="KW-0547">Nucleotide-binding</keyword>
<keyword evidence="6 7" id="KW-0472">Membrane</keyword>
<feature type="transmembrane region" description="Helical" evidence="7">
    <location>
        <begin position="691"/>
        <end position="709"/>
    </location>
</feature>
<dbReference type="PROSITE" id="PS00211">
    <property type="entry name" value="ABC_TRANSPORTER_1"/>
    <property type="match status" value="2"/>
</dbReference>
<keyword evidence="5 7" id="KW-1133">Transmembrane helix</keyword>
<evidence type="ECO:0000313" key="10">
    <source>
        <dbReference type="EMBL" id="MEZ0493719.1"/>
    </source>
</evidence>
<feature type="transmembrane region" description="Helical" evidence="7">
    <location>
        <begin position="1207"/>
        <end position="1227"/>
    </location>
</feature>
<evidence type="ECO:0000259" key="8">
    <source>
        <dbReference type="PROSITE" id="PS50893"/>
    </source>
</evidence>
<dbReference type="NCBIfam" id="TIGR02857">
    <property type="entry name" value="CydD"/>
    <property type="match status" value="1"/>
</dbReference>
<feature type="transmembrane region" description="Helical" evidence="7">
    <location>
        <begin position="1239"/>
        <end position="1259"/>
    </location>
</feature>
<feature type="domain" description="ABC transporter" evidence="8">
    <location>
        <begin position="334"/>
        <end position="555"/>
    </location>
</feature>
<dbReference type="InterPro" id="IPR003593">
    <property type="entry name" value="AAA+_ATPase"/>
</dbReference>
<feature type="transmembrane region" description="Helical" evidence="7">
    <location>
        <begin position="66"/>
        <end position="85"/>
    </location>
</feature>
<protein>
    <submittedName>
        <fullName evidence="10">Thiol reductant ABC exporter subunit CydD</fullName>
    </submittedName>
</protein>
<reference evidence="10 11" key="1">
    <citation type="submission" date="2024-07" db="EMBL/GenBank/DDBJ databases">
        <authorList>
            <person name="Thanompreechachai J."/>
            <person name="Duangmal K."/>
        </authorList>
    </citation>
    <scope>NUCLEOTIDE SEQUENCE [LARGE SCALE GENOMIC DNA]</scope>
    <source>
        <strain evidence="10 11">TBRC 1896</strain>
    </source>
</reference>
<dbReference type="Proteomes" id="UP001566476">
    <property type="component" value="Unassembled WGS sequence"/>
</dbReference>
<dbReference type="EMBL" id="JBGGTQ010000007">
    <property type="protein sequence ID" value="MEZ0493719.1"/>
    <property type="molecule type" value="Genomic_DNA"/>
</dbReference>
<dbReference type="PROSITE" id="PS50929">
    <property type="entry name" value="ABC_TM1F"/>
    <property type="match status" value="2"/>
</dbReference>
<feature type="domain" description="ABC transporter" evidence="8">
    <location>
        <begin position="893"/>
        <end position="1129"/>
    </location>
</feature>
<evidence type="ECO:0000256" key="1">
    <source>
        <dbReference type="ARBA" id="ARBA00004651"/>
    </source>
</evidence>
<dbReference type="Gene3D" id="3.40.50.300">
    <property type="entry name" value="P-loop containing nucleotide triphosphate hydrolases"/>
    <property type="match status" value="2"/>
</dbReference>
<keyword evidence="4" id="KW-0067">ATP-binding</keyword>
<dbReference type="CDD" id="cd18584">
    <property type="entry name" value="ABC_6TM_AarD_CydD"/>
    <property type="match status" value="1"/>
</dbReference>
<dbReference type="InterPro" id="IPR039421">
    <property type="entry name" value="Type_1_exporter"/>
</dbReference>
<dbReference type="InterPro" id="IPR036640">
    <property type="entry name" value="ABC1_TM_sf"/>
</dbReference>
<dbReference type="RefSeq" id="WP_370719955.1">
    <property type="nucleotide sequence ID" value="NZ_JBGGTQ010000007.1"/>
</dbReference>
<dbReference type="SUPFAM" id="SSF90123">
    <property type="entry name" value="ABC transporter transmembrane region"/>
    <property type="match status" value="2"/>
</dbReference>
<dbReference type="InterPro" id="IPR014216">
    <property type="entry name" value="ABC_transptr_CydD"/>
</dbReference>
<evidence type="ECO:0000256" key="6">
    <source>
        <dbReference type="ARBA" id="ARBA00023136"/>
    </source>
</evidence>
<feature type="transmembrane region" description="Helical" evidence="7">
    <location>
        <begin position="1279"/>
        <end position="1301"/>
    </location>
</feature>
<feature type="transmembrane region" description="Helical" evidence="7">
    <location>
        <begin position="1160"/>
        <end position="1187"/>
    </location>
</feature>
<evidence type="ECO:0000256" key="4">
    <source>
        <dbReference type="ARBA" id="ARBA00022840"/>
    </source>
</evidence>
<dbReference type="SUPFAM" id="SSF52540">
    <property type="entry name" value="P-loop containing nucleoside triphosphate hydrolases"/>
    <property type="match status" value="2"/>
</dbReference>
<feature type="transmembrane region" description="Helical" evidence="7">
    <location>
        <begin position="715"/>
        <end position="735"/>
    </location>
</feature>
<dbReference type="InterPro" id="IPR027417">
    <property type="entry name" value="P-loop_NTPase"/>
</dbReference>
<evidence type="ECO:0000256" key="5">
    <source>
        <dbReference type="ARBA" id="ARBA00022989"/>
    </source>
</evidence>
<feature type="domain" description="ABC transmembrane type-1" evidence="9">
    <location>
        <begin position="34"/>
        <end position="306"/>
    </location>
</feature>
<feature type="transmembrane region" description="Helical" evidence="7">
    <location>
        <begin position="825"/>
        <end position="846"/>
    </location>
</feature>
<comment type="subcellular location">
    <subcellularLocation>
        <location evidence="1">Cell membrane</location>
        <topology evidence="1">Multi-pass membrane protein</topology>
    </subcellularLocation>
</comment>
<dbReference type="Pfam" id="PF00005">
    <property type="entry name" value="ABC_tran"/>
    <property type="match status" value="2"/>
</dbReference>
<sequence length="1389" mass="144895">MSTSTRPRGPVDPRLLRHARPARAGIAATGLVEAAGAGALVLQAVALADVVVALWQRADPGTGLRLLVAAVLARVLTSWAATRLAQRTASAVRDDLRLRVLEATLRLGPAWAERFGRGRLTALLAQGLPSLDGWFTRYLPALVPGVLLPPVVLVLLALTDLQSAVTVLLTLPLVPVFAVLLGKATQARADRQWRTQRTLAAHFLDTVRGLPTLRAHRRAQRQVAAVAVSTDAHRRATLSVLRVAFLSSTALDLVGTLSVGLVAVTAGMRLAGGSLDLRTAVLVILLAPEAYRPLREVGARFHDTAEATAVVDDVDAVLTAPLPQRTPGPGTAGLRLRGVGVRREDGTAVVDGVDLDVAPGELHALAGPSGAGKTTVARVAAGVLVPDTGSLQHDPAVVAHLPQRPEFAHAVTVADAVRAGREATEEDVRRALAAAAAGDLDPATALGEHAGGLSAGQRQRVALARTVLSARRGARVLVLDEPTAHLDPAAEDAVVATLRALAHEDGLAVLVVAHRPALLAAADRTTTLTRPAPPVVADRADEAAAPAPQRPAGADRALATQPARRGRWAGVLAVATGVAAVLAGLTLTAAATWLLVSAADRPPVLTLSVAAVVVRASATARPLLAYAERLLSHDLAFARLARWRSDVVAALVPRLPGPLSRKRAGRSGELLVQLADDVDARVDGVLRARHPATVTVVAVLLALAALTAVHPLLVLAAVPGLLVAVLAAPALAAVAERRGEAHRAGTGALSAATVEVLDAVEDLQTLPAAHALDTLRQRQSALTAAERRRARAAAATAGLTAAGAGLVALGTALAATRLDGPEAPAAWLAAAVLAGVVLLDATRALPDAARAAVRARRAREREAALLATPVPAAEPADPRPLPAPVTAPRATVLRVRGLRADWDRTNATPCLDGVDLDLRTGEVVAVRGPSGSGKSTLAAVLQRFLDPVAGDVLLEGVDVRDLAGDDVRSVVGRVGDDEHVFATSVRQNLLLAAPGAGDEDLLAVLARVRLGEWLRALPRGLDTHVGDGGAPLSGGERRRLAMARALLADVRVLVLDEPSEGLDEETGRRLVTDLLGARSGCAVLLLAHREEGVDRADRVLDLSGGNWCRAPESPVQLRRSGSPPVHPWLTCDPAHRPSPRHRARPGVLAMLEVTVRPRQLLLVLLGVIVALSGISYAFLLLTVGFGVDAGVVVSARKFFDVNAETNLPSWFSAVLLTVTGLVTFEVGRRAYVEGRRWRWHWMVLGAGFCYLSLDELVALHEKLVEPMTAVVGDSGVFKYAWVAAALPAVLLVALFYVRFLLALPRRTAALVLLAGALYVGGSVGLEMVANALSDMGFDEQGLLLGTMQAVEEACEMTGPALFLAVVAGISRQTRRVDVPAPAAPRVRSA</sequence>
<evidence type="ECO:0000256" key="2">
    <source>
        <dbReference type="ARBA" id="ARBA00022692"/>
    </source>
</evidence>
<dbReference type="PANTHER" id="PTHR24221">
    <property type="entry name" value="ATP-BINDING CASSETTE SUB-FAMILY B"/>
    <property type="match status" value="1"/>
</dbReference>
<comment type="caution">
    <text evidence="10">The sequence shown here is derived from an EMBL/GenBank/DDBJ whole genome shotgun (WGS) entry which is preliminary data.</text>
</comment>
<evidence type="ECO:0000259" key="9">
    <source>
        <dbReference type="PROSITE" id="PS50929"/>
    </source>
</evidence>
<feature type="transmembrane region" description="Helical" evidence="7">
    <location>
        <begin position="138"/>
        <end position="158"/>
    </location>
</feature>
<name>A0ABV4I7W5_9ACTN</name>
<feature type="transmembrane region" description="Helical" evidence="7">
    <location>
        <begin position="571"/>
        <end position="596"/>
    </location>
</feature>
<evidence type="ECO:0000256" key="3">
    <source>
        <dbReference type="ARBA" id="ARBA00022741"/>
    </source>
</evidence>
<evidence type="ECO:0000313" key="11">
    <source>
        <dbReference type="Proteomes" id="UP001566476"/>
    </source>
</evidence>
<dbReference type="NCBIfam" id="TIGR02868">
    <property type="entry name" value="CydC"/>
    <property type="match status" value="1"/>
</dbReference>
<proteinExistence type="predicted"/>
<feature type="transmembrane region" description="Helical" evidence="7">
    <location>
        <begin position="1308"/>
        <end position="1329"/>
    </location>
</feature>
<accession>A0ABV4I7W5</accession>
<keyword evidence="11" id="KW-1185">Reference proteome</keyword>
<feature type="transmembrane region" description="Helical" evidence="7">
    <location>
        <begin position="24"/>
        <end position="46"/>
    </location>
</feature>